<organism evidence="8 9">
    <name type="scientific">Paractinoplanes deccanensis</name>
    <dbReference type="NCBI Taxonomy" id="113561"/>
    <lineage>
        <taxon>Bacteria</taxon>
        <taxon>Bacillati</taxon>
        <taxon>Actinomycetota</taxon>
        <taxon>Actinomycetes</taxon>
        <taxon>Micromonosporales</taxon>
        <taxon>Micromonosporaceae</taxon>
        <taxon>Paractinoplanes</taxon>
    </lineage>
</organism>
<dbReference type="EC" id="2.7.11.1" evidence="1"/>
<evidence type="ECO:0000259" key="7">
    <source>
        <dbReference type="PROSITE" id="PS50011"/>
    </source>
</evidence>
<evidence type="ECO:0000256" key="3">
    <source>
        <dbReference type="ARBA" id="ARBA00022741"/>
    </source>
</evidence>
<evidence type="ECO:0000256" key="6">
    <source>
        <dbReference type="SAM" id="MobiDB-lite"/>
    </source>
</evidence>
<name>A0ABQ3XWW1_9ACTN</name>
<dbReference type="SUPFAM" id="SSF56112">
    <property type="entry name" value="Protein kinase-like (PK-like)"/>
    <property type="match status" value="1"/>
</dbReference>
<evidence type="ECO:0000256" key="2">
    <source>
        <dbReference type="ARBA" id="ARBA00022679"/>
    </source>
</evidence>
<dbReference type="PROSITE" id="PS00108">
    <property type="entry name" value="PROTEIN_KINASE_ST"/>
    <property type="match status" value="1"/>
</dbReference>
<evidence type="ECO:0000256" key="5">
    <source>
        <dbReference type="ARBA" id="ARBA00022840"/>
    </source>
</evidence>
<dbReference type="InterPro" id="IPR011009">
    <property type="entry name" value="Kinase-like_dom_sf"/>
</dbReference>
<dbReference type="InterPro" id="IPR000719">
    <property type="entry name" value="Prot_kinase_dom"/>
</dbReference>
<dbReference type="Pfam" id="PF00069">
    <property type="entry name" value="Pkinase"/>
    <property type="match status" value="1"/>
</dbReference>
<sequence length="457" mass="48697">MTAAGDLIAERYRVGRPLVAGRLGHIWLGTDERSGREVVLKRSDLPDTLTPRERDVVRVWMPREARAFARIRHPNVIRTLDVLLDGDASWIVMEYVPSRSLLDVVREDGALPPGRVAEIGLDLLAALTAAWEADVLHLDVKPSNVLIADDGRVVLTDFGPAGTRAGVAAMAEAGIIFGTPHYVAPERLFGGASDERSDLWSLGATLYHLVEGRPPYHQPAAGEDGPDPPYLAGPLTPVLLGLLRRNPAERMTAAQVRSRLRRTAPSARRATALRAAAAVAVAAAVVAVGGSAFDAERGVPSSAAAPSPAASPSASLPSGYGWWTDPGAFRVAAPNGWRPTRTDDGLTLTAPGGRPTLTVMRWNATGPLVPALVTAEQQARLPGYRRIHIVPATDPPGAVWEYTFQDPVTGPMRALRQIVTLGDRSYQLDWRAPAAGWASALPTLLTVLATLGPDPAD</sequence>
<dbReference type="CDD" id="cd14014">
    <property type="entry name" value="STKc_PknB_like"/>
    <property type="match status" value="1"/>
</dbReference>
<evidence type="ECO:0000313" key="8">
    <source>
        <dbReference type="EMBL" id="GID72235.1"/>
    </source>
</evidence>
<dbReference type="EMBL" id="BOMI01000013">
    <property type="protein sequence ID" value="GID72235.1"/>
    <property type="molecule type" value="Genomic_DNA"/>
</dbReference>
<dbReference type="PANTHER" id="PTHR43671">
    <property type="entry name" value="SERINE/THREONINE-PROTEIN KINASE NEK"/>
    <property type="match status" value="1"/>
</dbReference>
<keyword evidence="2" id="KW-0808">Transferase</keyword>
<protein>
    <recommendedName>
        <fullName evidence="1">non-specific serine/threonine protein kinase</fullName>
        <ecNumber evidence="1">2.7.11.1</ecNumber>
    </recommendedName>
</protein>
<evidence type="ECO:0000256" key="1">
    <source>
        <dbReference type="ARBA" id="ARBA00012513"/>
    </source>
</evidence>
<dbReference type="PANTHER" id="PTHR43671:SF13">
    <property type="entry name" value="SERINE_THREONINE-PROTEIN KINASE NEK2"/>
    <property type="match status" value="1"/>
</dbReference>
<reference evidence="8 9" key="1">
    <citation type="submission" date="2021-01" db="EMBL/GenBank/DDBJ databases">
        <title>Whole genome shotgun sequence of Actinoplanes deccanensis NBRC 13994.</title>
        <authorList>
            <person name="Komaki H."/>
            <person name="Tamura T."/>
        </authorList>
    </citation>
    <scope>NUCLEOTIDE SEQUENCE [LARGE SCALE GENOMIC DNA]</scope>
    <source>
        <strain evidence="8 9">NBRC 13994</strain>
    </source>
</reference>
<feature type="compositionally biased region" description="Low complexity" evidence="6">
    <location>
        <begin position="300"/>
        <end position="316"/>
    </location>
</feature>
<dbReference type="RefSeq" id="WP_203760194.1">
    <property type="nucleotide sequence ID" value="NZ_BAAABO010000025.1"/>
</dbReference>
<keyword evidence="5" id="KW-0067">ATP-binding</keyword>
<feature type="region of interest" description="Disordered" evidence="6">
    <location>
        <begin position="296"/>
        <end position="316"/>
    </location>
</feature>
<evidence type="ECO:0000313" key="9">
    <source>
        <dbReference type="Proteomes" id="UP000609879"/>
    </source>
</evidence>
<dbReference type="InterPro" id="IPR008271">
    <property type="entry name" value="Ser/Thr_kinase_AS"/>
</dbReference>
<dbReference type="SMART" id="SM00220">
    <property type="entry name" value="S_TKc"/>
    <property type="match status" value="1"/>
</dbReference>
<dbReference type="Gene3D" id="1.10.510.10">
    <property type="entry name" value="Transferase(Phosphotransferase) domain 1"/>
    <property type="match status" value="1"/>
</dbReference>
<dbReference type="Gene3D" id="3.30.200.20">
    <property type="entry name" value="Phosphorylase Kinase, domain 1"/>
    <property type="match status" value="1"/>
</dbReference>
<gene>
    <name evidence="8" type="ORF">Ade02nite_08760</name>
</gene>
<dbReference type="Proteomes" id="UP000609879">
    <property type="component" value="Unassembled WGS sequence"/>
</dbReference>
<keyword evidence="3" id="KW-0547">Nucleotide-binding</keyword>
<keyword evidence="4" id="KW-0418">Kinase</keyword>
<dbReference type="InterPro" id="IPR050660">
    <property type="entry name" value="NEK_Ser/Thr_kinase"/>
</dbReference>
<keyword evidence="9" id="KW-1185">Reference proteome</keyword>
<evidence type="ECO:0000256" key="4">
    <source>
        <dbReference type="ARBA" id="ARBA00022777"/>
    </source>
</evidence>
<proteinExistence type="predicted"/>
<comment type="caution">
    <text evidence="8">The sequence shown here is derived from an EMBL/GenBank/DDBJ whole genome shotgun (WGS) entry which is preliminary data.</text>
</comment>
<dbReference type="PROSITE" id="PS50011">
    <property type="entry name" value="PROTEIN_KINASE_DOM"/>
    <property type="match status" value="1"/>
</dbReference>
<accession>A0ABQ3XWW1</accession>
<feature type="domain" description="Protein kinase" evidence="7">
    <location>
        <begin position="12"/>
        <end position="260"/>
    </location>
</feature>